<comment type="caution">
    <text evidence="1">The sequence shown here is derived from an EMBL/GenBank/DDBJ whole genome shotgun (WGS) entry which is preliminary data.</text>
</comment>
<evidence type="ECO:0000313" key="2">
    <source>
        <dbReference type="Proteomes" id="UP001392437"/>
    </source>
</evidence>
<keyword evidence="2" id="KW-1185">Reference proteome</keyword>
<sequence>MSTNEEYSHDATVAAVTSLLTYVSELYGAGYELSYPPPGGWECFNRDKLRLLQEHGKYNNGLTDRALELMRHMPYFLNDDPELMYFTQPAYHYQAFCRPDLKPPESELEKKNAEENKIVSRETYDQHLPPQFVVLTYAQPWKGYTIIVDTEQGCVRFWDRYDGTASVTKERGDLGYEYDEDEVEESGPEGWKLADRYRIPTFFDLWRREFLRIANAAQEWNRELENKED</sequence>
<dbReference type="AlphaFoldDB" id="A0AAW0RAK2"/>
<gene>
    <name evidence="1" type="ORF">PG999_003151</name>
</gene>
<dbReference type="EMBL" id="JAQQWP010000002">
    <property type="protein sequence ID" value="KAK8130771.1"/>
    <property type="molecule type" value="Genomic_DNA"/>
</dbReference>
<dbReference type="Proteomes" id="UP001392437">
    <property type="component" value="Unassembled WGS sequence"/>
</dbReference>
<evidence type="ECO:0008006" key="3">
    <source>
        <dbReference type="Google" id="ProtNLM"/>
    </source>
</evidence>
<protein>
    <recommendedName>
        <fullName evidence="3">SUKH-4 immunity protein</fullName>
    </recommendedName>
</protein>
<reference evidence="1 2" key="1">
    <citation type="submission" date="2023-01" db="EMBL/GenBank/DDBJ databases">
        <title>Analysis of 21 Apiospora genomes using comparative genomics revels a genus with tremendous synthesis potential of carbohydrate active enzymes and secondary metabolites.</title>
        <authorList>
            <person name="Sorensen T."/>
        </authorList>
    </citation>
    <scope>NUCLEOTIDE SEQUENCE [LARGE SCALE GENOMIC DNA]</scope>
    <source>
        <strain evidence="1 2">CBS 117206</strain>
    </source>
</reference>
<proteinExistence type="predicted"/>
<accession>A0AAW0RAK2</accession>
<evidence type="ECO:0000313" key="1">
    <source>
        <dbReference type="EMBL" id="KAK8130771.1"/>
    </source>
</evidence>
<organism evidence="1 2">
    <name type="scientific">Apiospora kogelbergensis</name>
    <dbReference type="NCBI Taxonomy" id="1337665"/>
    <lineage>
        <taxon>Eukaryota</taxon>
        <taxon>Fungi</taxon>
        <taxon>Dikarya</taxon>
        <taxon>Ascomycota</taxon>
        <taxon>Pezizomycotina</taxon>
        <taxon>Sordariomycetes</taxon>
        <taxon>Xylariomycetidae</taxon>
        <taxon>Amphisphaeriales</taxon>
        <taxon>Apiosporaceae</taxon>
        <taxon>Apiospora</taxon>
    </lineage>
</organism>
<name>A0AAW0RAK2_9PEZI</name>